<dbReference type="CDD" id="cd21789">
    <property type="entry name" value="Rad21_Rec8_M_SpRec8p-like"/>
    <property type="match status" value="1"/>
</dbReference>
<feature type="compositionally biased region" description="Basic and acidic residues" evidence="3">
    <location>
        <begin position="486"/>
        <end position="496"/>
    </location>
</feature>
<dbReference type="GO" id="GO:0007064">
    <property type="term" value="P:mitotic sister chromatid cohesion"/>
    <property type="evidence" value="ECO:0007669"/>
    <property type="project" value="TreeGrafter"/>
</dbReference>
<name>A0A8T9C6L5_9HELO</name>
<evidence type="ECO:0000256" key="3">
    <source>
        <dbReference type="SAM" id="MobiDB-lite"/>
    </source>
</evidence>
<feature type="domain" description="Rad21/Rec8-like protein N-terminal" evidence="4">
    <location>
        <begin position="1"/>
        <end position="112"/>
    </location>
</feature>
<feature type="region of interest" description="Disordered" evidence="3">
    <location>
        <begin position="322"/>
        <end position="349"/>
    </location>
</feature>
<dbReference type="OrthoDB" id="5427633at2759"/>
<reference evidence="5 6" key="1">
    <citation type="submission" date="2018-05" db="EMBL/GenBank/DDBJ databases">
        <title>Genome sequencing and assembly of the regulated plant pathogen Lachnellula willkommii and related sister species for the development of diagnostic species identification markers.</title>
        <authorList>
            <person name="Giroux E."/>
            <person name="Bilodeau G."/>
        </authorList>
    </citation>
    <scope>NUCLEOTIDE SEQUENCE [LARGE SCALE GENOMIC DNA]</scope>
    <source>
        <strain evidence="5 6">CBS 268.59</strain>
    </source>
</reference>
<protein>
    <submittedName>
        <fullName evidence="5">Meiotic recombination protein rec8</fullName>
    </submittedName>
</protein>
<feature type="region of interest" description="Disordered" evidence="3">
    <location>
        <begin position="565"/>
        <end position="597"/>
    </location>
</feature>
<keyword evidence="2" id="KW-0539">Nucleus</keyword>
<evidence type="ECO:0000256" key="2">
    <source>
        <dbReference type="ARBA" id="ARBA00023242"/>
    </source>
</evidence>
<feature type="compositionally biased region" description="Basic and acidic residues" evidence="3">
    <location>
        <begin position="466"/>
        <end position="476"/>
    </location>
</feature>
<dbReference type="AlphaFoldDB" id="A0A8T9C6L5"/>
<organism evidence="5 6">
    <name type="scientific">Lachnellula suecica</name>
    <dbReference type="NCBI Taxonomy" id="602035"/>
    <lineage>
        <taxon>Eukaryota</taxon>
        <taxon>Fungi</taxon>
        <taxon>Dikarya</taxon>
        <taxon>Ascomycota</taxon>
        <taxon>Pezizomycotina</taxon>
        <taxon>Leotiomycetes</taxon>
        <taxon>Helotiales</taxon>
        <taxon>Lachnaceae</taxon>
        <taxon>Lachnellula</taxon>
    </lineage>
</organism>
<feature type="region of interest" description="Disordered" evidence="3">
    <location>
        <begin position="142"/>
        <end position="170"/>
    </location>
</feature>
<keyword evidence="6" id="KW-1185">Reference proteome</keyword>
<sequence length="732" mass="78226">MFYSHEILTSRKYGVATIWLVATLGKSSSTRKLTRKAITDVDVQKACGTIMEPEAPMALRLQSNLMYGVARVYSQQCTYVLSDAQAAQTAMRAMLKAGGGGAELDSSAGKARPEQLVLMDDPAFLVDMALPPLEFERGLSLDPVGGQGESQRSMMSVGGRSGSVSSNSLPPLNLGSSSGNSIGYQLPFDDPFAGSAQKAYIGEDGGAFGEEMMYQDDMFEFDGDGNMVDIPASERLARRSSAHPRLGSDSAASGRVRREHEDGAGHVLPLLDGEGDFDMLNYDDGELPDAEAFPSGGGGGVFMTGALQGNDKSLHAQVPDLVHSHSQSPSDGEPSSISAEAAPLRKTRKPREVKKLGLDTRIELRNNDMISFRDNYADNMAAAAQVKMNHKAAMAAKKNAFHYVYGTGLMNIGNGLGSLNIASPLDIFAGAQLLEAITGPPASSSTSKRPRSPAQDKQTPSPKRPRHEDEVGRAFEDDAPLNFDDDNLHDSIELGRDAPPGLPDYPSSALMPWNISASARASSKAASRRMTSASPLVGRGSALPSQFDILPEHDDEIMYGRDDVDVDGGVDPSSFGGNPGFSQASSHGGQGFDGDVTTHSQEFELFGPAAAVDTQTAGTSQWVRQALDRESGNFFEFVRNSISEKVEAANEEKAQAVDELGDEVFGGIVGEEGVEESVTFEELFDTDKNSCMVAAQAFYHVLCLATKRRVWVVQEEGVELGREIRIGVVDAV</sequence>
<proteinExistence type="predicted"/>
<dbReference type="EMBL" id="QGMK01000506">
    <property type="protein sequence ID" value="TVY81291.1"/>
    <property type="molecule type" value="Genomic_DNA"/>
</dbReference>
<dbReference type="PANTHER" id="PTHR12585">
    <property type="entry name" value="SCC1 / RAD21 FAMILY MEMBER"/>
    <property type="match status" value="1"/>
</dbReference>
<feature type="region of interest" description="Disordered" evidence="3">
    <location>
        <begin position="236"/>
        <end position="261"/>
    </location>
</feature>
<dbReference type="PANTHER" id="PTHR12585:SF70">
    <property type="entry name" value="RAD21_REC8 N TERMINAL DOMAIN PROTEIN (AFU_ORTHOLOGUE AFUA_6G02900)"/>
    <property type="match status" value="1"/>
</dbReference>
<feature type="compositionally biased region" description="Polar residues" evidence="3">
    <location>
        <begin position="324"/>
        <end position="338"/>
    </location>
</feature>
<dbReference type="InterPro" id="IPR039781">
    <property type="entry name" value="Rad21/Rec8-like"/>
</dbReference>
<evidence type="ECO:0000313" key="6">
    <source>
        <dbReference type="Proteomes" id="UP000469558"/>
    </source>
</evidence>
<comment type="caution">
    <text evidence="5">The sequence shown here is derived from an EMBL/GenBank/DDBJ whole genome shotgun (WGS) entry which is preliminary data.</text>
</comment>
<comment type="subcellular location">
    <subcellularLocation>
        <location evidence="1">Nucleus</location>
    </subcellularLocation>
</comment>
<evidence type="ECO:0000259" key="4">
    <source>
        <dbReference type="Pfam" id="PF04825"/>
    </source>
</evidence>
<gene>
    <name evidence="5" type="primary">rec8</name>
    <name evidence="5" type="ORF">LSUE1_G003996</name>
</gene>
<dbReference type="GO" id="GO:0003682">
    <property type="term" value="F:chromatin binding"/>
    <property type="evidence" value="ECO:0007669"/>
    <property type="project" value="TreeGrafter"/>
</dbReference>
<dbReference type="GO" id="GO:0030892">
    <property type="term" value="C:mitotic cohesin complex"/>
    <property type="evidence" value="ECO:0007669"/>
    <property type="project" value="TreeGrafter"/>
</dbReference>
<dbReference type="InterPro" id="IPR006910">
    <property type="entry name" value="Rad21_Rec8_N"/>
</dbReference>
<evidence type="ECO:0000256" key="1">
    <source>
        <dbReference type="ARBA" id="ARBA00004123"/>
    </source>
</evidence>
<dbReference type="GO" id="GO:0005634">
    <property type="term" value="C:nucleus"/>
    <property type="evidence" value="ECO:0007669"/>
    <property type="project" value="UniProtKB-SubCell"/>
</dbReference>
<accession>A0A8T9C6L5</accession>
<dbReference type="Pfam" id="PF04825">
    <property type="entry name" value="Rad21_Rec8_N"/>
    <property type="match status" value="1"/>
</dbReference>
<feature type="compositionally biased region" description="Low complexity" evidence="3">
    <location>
        <begin position="152"/>
        <end position="170"/>
    </location>
</feature>
<feature type="region of interest" description="Disordered" evidence="3">
    <location>
        <begin position="439"/>
        <end position="503"/>
    </location>
</feature>
<dbReference type="Proteomes" id="UP000469558">
    <property type="component" value="Unassembled WGS sequence"/>
</dbReference>
<evidence type="ECO:0000313" key="5">
    <source>
        <dbReference type="EMBL" id="TVY81291.1"/>
    </source>
</evidence>